<dbReference type="EMBL" id="BASE01000005">
    <property type="protein sequence ID" value="GAM12079.1"/>
    <property type="molecule type" value="Genomic_DNA"/>
</dbReference>
<gene>
    <name evidence="1" type="ORF">SAMD00020551_0198</name>
</gene>
<protein>
    <submittedName>
        <fullName evidence="1">Uncharacterized protein</fullName>
    </submittedName>
</protein>
<dbReference type="AlphaFoldDB" id="A0A0A8WYN3"/>
<proteinExistence type="predicted"/>
<sequence>MKRGSPVAERTSKQEPWKVALEHRLGTDISPVTGDGEKPLSRFEPATEVFLPLLGKKVVPRTYSIRPFKANGVFLF</sequence>
<organism evidence="1 2">
    <name type="scientific">Mesobacillus selenatarsenatis (strain DSM 18680 / JCM 14380 / FERM P-15431 / SF-1)</name>
    <dbReference type="NCBI Taxonomy" id="1321606"/>
    <lineage>
        <taxon>Bacteria</taxon>
        <taxon>Bacillati</taxon>
        <taxon>Bacillota</taxon>
        <taxon>Bacilli</taxon>
        <taxon>Bacillales</taxon>
        <taxon>Bacillaceae</taxon>
        <taxon>Mesobacillus</taxon>
    </lineage>
</organism>
<accession>A0A0A8WYN3</accession>
<comment type="caution">
    <text evidence="1">The sequence shown here is derived from an EMBL/GenBank/DDBJ whole genome shotgun (WGS) entry which is preliminary data.</text>
</comment>
<dbReference type="STRING" id="1321606.SAMD00020551_0198"/>
<keyword evidence="2" id="KW-1185">Reference proteome</keyword>
<evidence type="ECO:0000313" key="1">
    <source>
        <dbReference type="EMBL" id="GAM12079.1"/>
    </source>
</evidence>
<name>A0A0A8WYN3_MESS1</name>
<reference evidence="1 2" key="1">
    <citation type="submission" date="2013-06" db="EMBL/GenBank/DDBJ databases">
        <title>Whole genome shotgun sequence of Bacillus selenatarsenatis SF-1.</title>
        <authorList>
            <person name="Kuroda M."/>
            <person name="Sei K."/>
            <person name="Yamashita M."/>
            <person name="Ike M."/>
        </authorList>
    </citation>
    <scope>NUCLEOTIDE SEQUENCE [LARGE SCALE GENOMIC DNA]</scope>
    <source>
        <strain evidence="1 2">SF-1</strain>
    </source>
</reference>
<evidence type="ECO:0000313" key="2">
    <source>
        <dbReference type="Proteomes" id="UP000031014"/>
    </source>
</evidence>
<dbReference type="Proteomes" id="UP000031014">
    <property type="component" value="Unassembled WGS sequence"/>
</dbReference>